<evidence type="ECO:0000313" key="3">
    <source>
        <dbReference type="Proteomes" id="UP000614460"/>
    </source>
</evidence>
<proteinExistence type="predicted"/>
<protein>
    <submittedName>
        <fullName evidence="2">Uncharacterized protein</fullName>
    </submittedName>
</protein>
<dbReference type="RefSeq" id="WP_182498266.1">
    <property type="nucleotide sequence ID" value="NZ_BMKM01000008.1"/>
</dbReference>
<dbReference type="AlphaFoldDB" id="A0A8H9KV52"/>
<keyword evidence="3" id="KW-1185">Reference proteome</keyword>
<dbReference type="EMBL" id="BMKM01000008">
    <property type="protein sequence ID" value="GGE28222.1"/>
    <property type="molecule type" value="Genomic_DNA"/>
</dbReference>
<feature type="coiled-coil region" evidence="1">
    <location>
        <begin position="137"/>
        <end position="174"/>
    </location>
</feature>
<name>A0A8H9KV52_9SPHI</name>
<organism evidence="2 3">
    <name type="scientific">Sphingobacterium cellulitidis</name>
    <dbReference type="NCBI Taxonomy" id="1768011"/>
    <lineage>
        <taxon>Bacteria</taxon>
        <taxon>Pseudomonadati</taxon>
        <taxon>Bacteroidota</taxon>
        <taxon>Sphingobacteriia</taxon>
        <taxon>Sphingobacteriales</taxon>
        <taxon>Sphingobacteriaceae</taxon>
        <taxon>Sphingobacterium</taxon>
    </lineage>
</organism>
<accession>A0A8H9KV52</accession>
<evidence type="ECO:0000256" key="1">
    <source>
        <dbReference type="SAM" id="Coils"/>
    </source>
</evidence>
<reference evidence="2" key="2">
    <citation type="submission" date="2020-09" db="EMBL/GenBank/DDBJ databases">
        <authorList>
            <person name="Sun Q."/>
            <person name="Zhou Y."/>
        </authorList>
    </citation>
    <scope>NUCLEOTIDE SEQUENCE</scope>
    <source>
        <strain evidence="2">CGMCC 1.15966</strain>
    </source>
</reference>
<dbReference type="Proteomes" id="UP000614460">
    <property type="component" value="Unassembled WGS sequence"/>
</dbReference>
<evidence type="ECO:0000313" key="2">
    <source>
        <dbReference type="EMBL" id="GGE28222.1"/>
    </source>
</evidence>
<reference evidence="2" key="1">
    <citation type="journal article" date="2014" name="Int. J. Syst. Evol. Microbiol.">
        <title>Complete genome sequence of Corynebacterium casei LMG S-19264T (=DSM 44701T), isolated from a smear-ripened cheese.</title>
        <authorList>
            <consortium name="US DOE Joint Genome Institute (JGI-PGF)"/>
            <person name="Walter F."/>
            <person name="Albersmeier A."/>
            <person name="Kalinowski J."/>
            <person name="Ruckert C."/>
        </authorList>
    </citation>
    <scope>NUCLEOTIDE SEQUENCE</scope>
    <source>
        <strain evidence="2">CGMCC 1.15966</strain>
    </source>
</reference>
<comment type="caution">
    <text evidence="2">The sequence shown here is derived from an EMBL/GenBank/DDBJ whole genome shotgun (WGS) entry which is preliminary data.</text>
</comment>
<gene>
    <name evidence="2" type="ORF">GCM10011516_27360</name>
</gene>
<keyword evidence="1" id="KW-0175">Coiled coil</keyword>
<sequence length="257" mass="30216">MKEISNDVKIYIPKELNQKLENLFKNFTKGDFHKIVFLIYILNKGKRKISLSEMRDYLGMNSQFRRMFNLLKENQIVKITENRKSDGANDVNFIELTNPFIPSKIKNGEYYIFNENNYKFISKFISDGYKLKFPSKLQKTKKEKSELELAVAEIRDLKTKLQLAEEKIKLLESNQLGIEISEKDEILIEEEVNDEPIEIEKTWSQNEIQSDYFILLDIIKSNNITSSDTIMMLVDNYADNLEQNKMLKKVLSQNGML</sequence>